<dbReference type="OrthoDB" id="8605980at2"/>
<evidence type="ECO:0000256" key="2">
    <source>
        <dbReference type="SAM" id="Phobius"/>
    </source>
</evidence>
<dbReference type="EMBL" id="PXYY01000005">
    <property type="protein sequence ID" value="PSJ81261.1"/>
    <property type="molecule type" value="Genomic_DNA"/>
</dbReference>
<keyword evidence="4" id="KW-1185">Reference proteome</keyword>
<dbReference type="RefSeq" id="WP_106740131.1">
    <property type="nucleotide sequence ID" value="NZ_PXYY01000005.1"/>
</dbReference>
<protein>
    <submittedName>
        <fullName evidence="3">Uncharacterized protein</fullName>
    </submittedName>
</protein>
<organism evidence="3 4">
    <name type="scientific">Neisseria iguanae</name>
    <dbReference type="NCBI Taxonomy" id="90242"/>
    <lineage>
        <taxon>Bacteria</taxon>
        <taxon>Pseudomonadati</taxon>
        <taxon>Pseudomonadota</taxon>
        <taxon>Betaproteobacteria</taxon>
        <taxon>Neisseriales</taxon>
        <taxon>Neisseriaceae</taxon>
        <taxon>Neisseria</taxon>
    </lineage>
</organism>
<evidence type="ECO:0000313" key="3">
    <source>
        <dbReference type="EMBL" id="PSJ81261.1"/>
    </source>
</evidence>
<feature type="compositionally biased region" description="Polar residues" evidence="1">
    <location>
        <begin position="71"/>
        <end position="81"/>
    </location>
</feature>
<evidence type="ECO:0000313" key="4">
    <source>
        <dbReference type="Proteomes" id="UP000241868"/>
    </source>
</evidence>
<gene>
    <name evidence="3" type="ORF">C7N83_01595</name>
</gene>
<accession>A0A2P7U2U6</accession>
<keyword evidence="2" id="KW-1133">Transmembrane helix</keyword>
<feature type="transmembrane region" description="Helical" evidence="2">
    <location>
        <begin position="27"/>
        <end position="46"/>
    </location>
</feature>
<keyword evidence="2" id="KW-0472">Membrane</keyword>
<proteinExistence type="predicted"/>
<dbReference type="Proteomes" id="UP000241868">
    <property type="component" value="Unassembled WGS sequence"/>
</dbReference>
<evidence type="ECO:0000256" key="1">
    <source>
        <dbReference type="SAM" id="MobiDB-lite"/>
    </source>
</evidence>
<dbReference type="AlphaFoldDB" id="A0A2P7U2U6"/>
<comment type="caution">
    <text evidence="3">The sequence shown here is derived from an EMBL/GenBank/DDBJ whole genome shotgun (WGS) entry which is preliminary data.</text>
</comment>
<name>A0A2P7U2U6_9NEIS</name>
<sequence>MWHIVIIGYLFVTVMFSAAQPNIARALIYLLFWVVLPMIFLSWAAVTRRRNRLMKQAARTETEALRRPRQVSGQVQNPDSE</sequence>
<feature type="region of interest" description="Disordered" evidence="1">
    <location>
        <begin position="59"/>
        <end position="81"/>
    </location>
</feature>
<reference evidence="3 4" key="1">
    <citation type="submission" date="2018-03" db="EMBL/GenBank/DDBJ databases">
        <title>Neisseria weixii sp. nov., isolated from the intestinal contents of Tibetan Plateau pika (Ochotona curzoniae) in Yushu, Qinghai Province, China.</title>
        <authorList>
            <person name="Gui Z."/>
        </authorList>
    </citation>
    <scope>NUCLEOTIDE SEQUENCE [LARGE SCALE GENOMIC DNA]</scope>
    <source>
        <strain evidence="3 4">ATCC 51483</strain>
    </source>
</reference>
<keyword evidence="2" id="KW-0812">Transmembrane</keyword>